<evidence type="ECO:0000256" key="4">
    <source>
        <dbReference type="ARBA" id="ARBA00022475"/>
    </source>
</evidence>
<dbReference type="SUPFAM" id="SSF55874">
    <property type="entry name" value="ATPase domain of HSP90 chaperone/DNA topoisomerase II/histidine kinase"/>
    <property type="match status" value="1"/>
</dbReference>
<name>A0A0M0GFI4_SPOGL</name>
<evidence type="ECO:0000259" key="13">
    <source>
        <dbReference type="PROSITE" id="PS50109"/>
    </source>
</evidence>
<feature type="domain" description="Histidine kinase" evidence="13">
    <location>
        <begin position="121"/>
        <end position="326"/>
    </location>
</feature>
<gene>
    <name evidence="14" type="ORF">AF332_16545</name>
</gene>
<keyword evidence="5" id="KW-0808">Transferase</keyword>
<dbReference type="GO" id="GO:0005886">
    <property type="term" value="C:plasma membrane"/>
    <property type="evidence" value="ECO:0007669"/>
    <property type="project" value="UniProtKB-SubCell"/>
</dbReference>
<dbReference type="InterPro" id="IPR050351">
    <property type="entry name" value="BphY/WalK/GraS-like"/>
</dbReference>
<dbReference type="GO" id="GO:0000155">
    <property type="term" value="F:phosphorelay sensor kinase activity"/>
    <property type="evidence" value="ECO:0007669"/>
    <property type="project" value="TreeGrafter"/>
</dbReference>
<comment type="caution">
    <text evidence="14">The sequence shown here is derived from an EMBL/GenBank/DDBJ whole genome shotgun (WGS) entry which is preliminary data.</text>
</comment>
<dbReference type="AlphaFoldDB" id="A0A0M0GFI4"/>
<evidence type="ECO:0000256" key="9">
    <source>
        <dbReference type="ARBA" id="ARBA00022840"/>
    </source>
</evidence>
<dbReference type="InterPro" id="IPR005467">
    <property type="entry name" value="His_kinase_dom"/>
</dbReference>
<dbReference type="OrthoDB" id="9780487at2"/>
<dbReference type="SMART" id="SM00387">
    <property type="entry name" value="HATPase_c"/>
    <property type="match status" value="1"/>
</dbReference>
<reference evidence="15" key="1">
    <citation type="submission" date="2015-07" db="EMBL/GenBank/DDBJ databases">
        <title>Fjat-10036 dsm4.</title>
        <authorList>
            <person name="Liu B."/>
            <person name="Wang J."/>
            <person name="Zhu Y."/>
            <person name="Liu G."/>
            <person name="Chen Q."/>
            <person name="Chen Z."/>
            <person name="Lan J."/>
            <person name="Che J."/>
            <person name="Ge C."/>
            <person name="Shi H."/>
            <person name="Pan Z."/>
            <person name="Liu X."/>
        </authorList>
    </citation>
    <scope>NUCLEOTIDE SEQUENCE [LARGE SCALE GENOMIC DNA]</scope>
    <source>
        <strain evidence="15">DSM 4</strain>
    </source>
</reference>
<organism evidence="14 15">
    <name type="scientific">Sporosarcina globispora</name>
    <name type="common">Bacillus globisporus</name>
    <dbReference type="NCBI Taxonomy" id="1459"/>
    <lineage>
        <taxon>Bacteria</taxon>
        <taxon>Bacillati</taxon>
        <taxon>Bacillota</taxon>
        <taxon>Bacilli</taxon>
        <taxon>Bacillales</taxon>
        <taxon>Caryophanaceae</taxon>
        <taxon>Sporosarcina</taxon>
    </lineage>
</organism>
<dbReference type="PANTHER" id="PTHR45453">
    <property type="entry name" value="PHOSPHATE REGULON SENSOR PROTEIN PHOR"/>
    <property type="match status" value="1"/>
</dbReference>
<dbReference type="PATRIC" id="fig|1459.3.peg.3620"/>
<evidence type="ECO:0000256" key="5">
    <source>
        <dbReference type="ARBA" id="ARBA00022679"/>
    </source>
</evidence>
<protein>
    <recommendedName>
        <fullName evidence="3">histidine kinase</fullName>
        <ecNumber evidence="3">2.7.13.3</ecNumber>
    </recommendedName>
</protein>
<dbReference type="GO" id="GO:0005524">
    <property type="term" value="F:ATP binding"/>
    <property type="evidence" value="ECO:0007669"/>
    <property type="project" value="UniProtKB-KW"/>
</dbReference>
<evidence type="ECO:0000256" key="2">
    <source>
        <dbReference type="ARBA" id="ARBA00004651"/>
    </source>
</evidence>
<evidence type="ECO:0000256" key="12">
    <source>
        <dbReference type="ARBA" id="ARBA00023136"/>
    </source>
</evidence>
<keyword evidence="12" id="KW-0472">Membrane</keyword>
<evidence type="ECO:0000313" key="14">
    <source>
        <dbReference type="EMBL" id="KON88252.1"/>
    </source>
</evidence>
<comment type="catalytic activity">
    <reaction evidence="1">
        <text>ATP + protein L-histidine = ADP + protein N-phospho-L-histidine.</text>
        <dbReference type="EC" id="2.7.13.3"/>
    </reaction>
</comment>
<evidence type="ECO:0000256" key="10">
    <source>
        <dbReference type="ARBA" id="ARBA00022989"/>
    </source>
</evidence>
<evidence type="ECO:0000313" key="15">
    <source>
        <dbReference type="Proteomes" id="UP000037109"/>
    </source>
</evidence>
<dbReference type="GO" id="GO:0004721">
    <property type="term" value="F:phosphoprotein phosphatase activity"/>
    <property type="evidence" value="ECO:0007669"/>
    <property type="project" value="TreeGrafter"/>
</dbReference>
<evidence type="ECO:0000256" key="3">
    <source>
        <dbReference type="ARBA" id="ARBA00012438"/>
    </source>
</evidence>
<dbReference type="InterPro" id="IPR003594">
    <property type="entry name" value="HATPase_dom"/>
</dbReference>
<keyword evidence="7" id="KW-0547">Nucleotide-binding</keyword>
<evidence type="ECO:0000256" key="8">
    <source>
        <dbReference type="ARBA" id="ARBA00022777"/>
    </source>
</evidence>
<dbReference type="PRINTS" id="PR00344">
    <property type="entry name" value="BCTRLSENSOR"/>
</dbReference>
<keyword evidence="10" id="KW-1133">Transmembrane helix</keyword>
<dbReference type="Pfam" id="PF02518">
    <property type="entry name" value="HATPase_c"/>
    <property type="match status" value="1"/>
</dbReference>
<dbReference type="InterPro" id="IPR004358">
    <property type="entry name" value="Sig_transdc_His_kin-like_C"/>
</dbReference>
<dbReference type="GO" id="GO:0016036">
    <property type="term" value="P:cellular response to phosphate starvation"/>
    <property type="evidence" value="ECO:0007669"/>
    <property type="project" value="TreeGrafter"/>
</dbReference>
<keyword evidence="15" id="KW-1185">Reference proteome</keyword>
<dbReference type="EC" id="2.7.13.3" evidence="3"/>
<dbReference type="PROSITE" id="PS50109">
    <property type="entry name" value="HIS_KIN"/>
    <property type="match status" value="1"/>
</dbReference>
<dbReference type="Proteomes" id="UP000037109">
    <property type="component" value="Unassembled WGS sequence"/>
</dbReference>
<dbReference type="PANTHER" id="PTHR45453:SF2">
    <property type="entry name" value="HISTIDINE KINASE"/>
    <property type="match status" value="1"/>
</dbReference>
<comment type="subcellular location">
    <subcellularLocation>
        <location evidence="2">Cell membrane</location>
        <topology evidence="2">Multi-pass membrane protein</topology>
    </subcellularLocation>
</comment>
<evidence type="ECO:0000256" key="1">
    <source>
        <dbReference type="ARBA" id="ARBA00000085"/>
    </source>
</evidence>
<dbReference type="InterPro" id="IPR036890">
    <property type="entry name" value="HATPase_C_sf"/>
</dbReference>
<evidence type="ECO:0000256" key="7">
    <source>
        <dbReference type="ARBA" id="ARBA00022741"/>
    </source>
</evidence>
<proteinExistence type="predicted"/>
<dbReference type="STRING" id="1459.AF332_16545"/>
<dbReference type="EMBL" id="LGUF01000007">
    <property type="protein sequence ID" value="KON88252.1"/>
    <property type="molecule type" value="Genomic_DNA"/>
</dbReference>
<evidence type="ECO:0000256" key="11">
    <source>
        <dbReference type="ARBA" id="ARBA00023012"/>
    </source>
</evidence>
<accession>A0A0M0GFI4</accession>
<dbReference type="RefSeq" id="WP_053435626.1">
    <property type="nucleotide sequence ID" value="NZ_LGUF01000007.1"/>
</dbReference>
<sequence length="334" mass="39171">MFRKYIRERLSWILLFVFLQVLAAFVVYMDAAISLKPFLYYTFLSAIIFTGFIMIRYQKETRFYRELTQREENLDLSSIPESDSPFEKIIESGMVSQTERFKQEYTYNWTLLEQEKDELLSWIHEVKTPLTAMHLMIDRIDDQNLKSALTYEWLRIHLLLDQQLHQKRIPSMENDLFIEMINLEDILFSEIKSLQSWCMQKGIGFEMEMKETEALSDAKWFSFIIRQLLTNAVKYSVESDIMISCSQYDGKISLRIQDFGRGIDQRDLPRIFEKGFTSTSNHHENAATGMGLYLAKKAAEQLKIQIHAESCLGKGTTMILVFPARNDFVSITGM</sequence>
<keyword evidence="8 14" id="KW-0418">Kinase</keyword>
<dbReference type="Gene3D" id="3.30.565.10">
    <property type="entry name" value="Histidine kinase-like ATPase, C-terminal domain"/>
    <property type="match status" value="1"/>
</dbReference>
<keyword evidence="4" id="KW-1003">Cell membrane</keyword>
<keyword evidence="9" id="KW-0067">ATP-binding</keyword>
<keyword evidence="6" id="KW-0812">Transmembrane</keyword>
<keyword evidence="11" id="KW-0902">Two-component regulatory system</keyword>
<evidence type="ECO:0000256" key="6">
    <source>
        <dbReference type="ARBA" id="ARBA00022692"/>
    </source>
</evidence>